<evidence type="ECO:0000256" key="4">
    <source>
        <dbReference type="SAM" id="MobiDB-lite"/>
    </source>
</evidence>
<reference evidence="7 8" key="1">
    <citation type="submission" date="2023-07" db="EMBL/GenBank/DDBJ databases">
        <title>Comparative genomics of wheat-associated soil bacteria to identify genetic determinants of phenazine resistance.</title>
        <authorList>
            <person name="Mouncey N."/>
        </authorList>
    </citation>
    <scope>NUCLEOTIDE SEQUENCE [LARGE SCALE GENOMIC DNA]</scope>
    <source>
        <strain evidence="7 8">W1I3</strain>
    </source>
</reference>
<dbReference type="GO" id="GO:0008442">
    <property type="term" value="F:3-hydroxyisobutyrate dehydrogenase activity"/>
    <property type="evidence" value="ECO:0007669"/>
    <property type="project" value="UniProtKB-EC"/>
</dbReference>
<dbReference type="Gene3D" id="3.40.50.720">
    <property type="entry name" value="NAD(P)-binding Rossmann-like Domain"/>
    <property type="match status" value="1"/>
</dbReference>
<gene>
    <name evidence="7" type="ORF">QFZ36_002264</name>
</gene>
<comment type="caution">
    <text evidence="7">The sequence shown here is derived from an EMBL/GenBank/DDBJ whole genome shotgun (WGS) entry which is preliminary data.</text>
</comment>
<dbReference type="InterPro" id="IPR015815">
    <property type="entry name" value="HIBADH-related"/>
</dbReference>
<accession>A0ABU0PL62</accession>
<dbReference type="PANTHER" id="PTHR43060">
    <property type="entry name" value="3-HYDROXYISOBUTYRATE DEHYDROGENASE-LIKE 1, MITOCHONDRIAL-RELATED"/>
    <property type="match status" value="1"/>
</dbReference>
<keyword evidence="8" id="KW-1185">Reference proteome</keyword>
<dbReference type="Pfam" id="PF14833">
    <property type="entry name" value="NAD_binding_11"/>
    <property type="match status" value="1"/>
</dbReference>
<keyword evidence="2 7" id="KW-0560">Oxidoreductase</keyword>
<protein>
    <submittedName>
        <fullName evidence="7">3-hydroxyisobutyrate dehydrogenase</fullName>
        <ecNumber evidence="7">1.1.1.31</ecNumber>
    </submittedName>
</protein>
<evidence type="ECO:0000259" key="5">
    <source>
        <dbReference type="Pfam" id="PF03446"/>
    </source>
</evidence>
<dbReference type="InterPro" id="IPR006115">
    <property type="entry name" value="6PGDH_NADP-bd"/>
</dbReference>
<dbReference type="RefSeq" id="WP_306636484.1">
    <property type="nucleotide sequence ID" value="NZ_JAUSXB010000001.1"/>
</dbReference>
<evidence type="ECO:0000256" key="3">
    <source>
        <dbReference type="ARBA" id="ARBA00023027"/>
    </source>
</evidence>
<dbReference type="InterPro" id="IPR008927">
    <property type="entry name" value="6-PGluconate_DH-like_C_sf"/>
</dbReference>
<dbReference type="InterPro" id="IPR013328">
    <property type="entry name" value="6PGD_dom2"/>
</dbReference>
<organism evidence="7 8">
    <name type="scientific">Pseudarthrobacter siccitolerans</name>
    <dbReference type="NCBI Taxonomy" id="861266"/>
    <lineage>
        <taxon>Bacteria</taxon>
        <taxon>Bacillati</taxon>
        <taxon>Actinomycetota</taxon>
        <taxon>Actinomycetes</taxon>
        <taxon>Micrococcales</taxon>
        <taxon>Micrococcaceae</taxon>
        <taxon>Pseudarthrobacter</taxon>
    </lineage>
</organism>
<evidence type="ECO:0000259" key="6">
    <source>
        <dbReference type="Pfam" id="PF14833"/>
    </source>
</evidence>
<keyword evidence="3" id="KW-0520">NAD</keyword>
<dbReference type="Gene3D" id="1.10.1040.10">
    <property type="entry name" value="N-(1-d-carboxylethyl)-l-norvaline Dehydrogenase, domain 2"/>
    <property type="match status" value="1"/>
</dbReference>
<dbReference type="Proteomes" id="UP001236806">
    <property type="component" value="Unassembled WGS sequence"/>
</dbReference>
<dbReference type="InterPro" id="IPR036291">
    <property type="entry name" value="NAD(P)-bd_dom_sf"/>
</dbReference>
<proteinExistence type="inferred from homology"/>
<comment type="similarity">
    <text evidence="1">Belongs to the HIBADH-related family.</text>
</comment>
<dbReference type="EC" id="1.1.1.31" evidence="7"/>
<feature type="domain" description="6-phosphogluconate dehydrogenase NADP-binding" evidence="5">
    <location>
        <begin position="10"/>
        <end position="159"/>
    </location>
</feature>
<dbReference type="InterPro" id="IPR029154">
    <property type="entry name" value="HIBADH-like_NADP-bd"/>
</dbReference>
<dbReference type="EMBL" id="JAUSXB010000001">
    <property type="protein sequence ID" value="MDQ0674703.1"/>
    <property type="molecule type" value="Genomic_DNA"/>
</dbReference>
<feature type="domain" description="3-hydroxyisobutyrate dehydrogenase-like NAD-binding" evidence="6">
    <location>
        <begin position="168"/>
        <end position="288"/>
    </location>
</feature>
<feature type="region of interest" description="Disordered" evidence="4">
    <location>
        <begin position="274"/>
        <end position="295"/>
    </location>
</feature>
<dbReference type="Pfam" id="PF03446">
    <property type="entry name" value="NAD_binding_2"/>
    <property type="match status" value="1"/>
</dbReference>
<sequence>MTTVTTAPLVGFLGIGAMGLPMAQRIHNSGQALCAVDLNESQVAKASELGIAASTALEDLTDATALFVVVATGDQLRDLLDSGLLSGASAIKIVVVLSTVGVDAVSDFADKLAGRGISVIDCPVTGGVSGALEGRLGLFVAGNSADVSSLRETLETIGTIQDCGSKVGNGQAYKMVNQLLSASHLAVAGEALAFAHSLGLDQEKVLKAVGGGAGGSWMLADRGPRMLLPPEQRPTQTHLSIFVKDTSLVKTAAAAAGFDARILNAVAQEFQRASEEGLDTADDSSIVDVPRDLTM</sequence>
<evidence type="ECO:0000313" key="7">
    <source>
        <dbReference type="EMBL" id="MDQ0674703.1"/>
    </source>
</evidence>
<dbReference type="SUPFAM" id="SSF51735">
    <property type="entry name" value="NAD(P)-binding Rossmann-fold domains"/>
    <property type="match status" value="1"/>
</dbReference>
<evidence type="ECO:0000256" key="1">
    <source>
        <dbReference type="ARBA" id="ARBA00009080"/>
    </source>
</evidence>
<evidence type="ECO:0000313" key="8">
    <source>
        <dbReference type="Proteomes" id="UP001236806"/>
    </source>
</evidence>
<dbReference type="PIRSF" id="PIRSF000103">
    <property type="entry name" value="HIBADH"/>
    <property type="match status" value="1"/>
</dbReference>
<evidence type="ECO:0000256" key="2">
    <source>
        <dbReference type="ARBA" id="ARBA00023002"/>
    </source>
</evidence>
<dbReference type="SUPFAM" id="SSF48179">
    <property type="entry name" value="6-phosphogluconate dehydrogenase C-terminal domain-like"/>
    <property type="match status" value="1"/>
</dbReference>
<name>A0ABU0PL62_9MICC</name>